<protein>
    <submittedName>
        <fullName evidence="2">Uncharacterized protein</fullName>
    </submittedName>
</protein>
<dbReference type="PANTHER" id="PTHR33710:SF71">
    <property type="entry name" value="ENDONUCLEASE_EXONUCLEASE_PHOSPHATASE DOMAIN-CONTAINING PROTEIN"/>
    <property type="match status" value="1"/>
</dbReference>
<dbReference type="Gene3D" id="3.60.10.10">
    <property type="entry name" value="Endonuclease/exonuclease/phosphatase"/>
    <property type="match status" value="1"/>
</dbReference>
<reference evidence="2" key="2">
    <citation type="submission" date="2021-01" db="UniProtKB">
        <authorList>
            <consortium name="EnsemblPlants"/>
        </authorList>
    </citation>
    <scope>IDENTIFICATION</scope>
</reference>
<keyword evidence="3" id="KW-1185">Reference proteome</keyword>
<dbReference type="InParanoid" id="A0A7N2M035"/>
<dbReference type="SUPFAM" id="SSF56219">
    <property type="entry name" value="DNase I-like"/>
    <property type="match status" value="1"/>
</dbReference>
<dbReference type="PANTHER" id="PTHR33710">
    <property type="entry name" value="BNAC02G09200D PROTEIN"/>
    <property type="match status" value="1"/>
</dbReference>
<accession>A0A7N2M035</accession>
<dbReference type="AlphaFoldDB" id="A0A7N2M035"/>
<dbReference type="EMBL" id="LRBV02000006">
    <property type="status" value="NOT_ANNOTATED_CDS"/>
    <property type="molecule type" value="Genomic_DNA"/>
</dbReference>
<dbReference type="EnsemblPlants" id="QL06p042301:mrna">
    <property type="protein sequence ID" value="QL06p042301:mrna"/>
    <property type="gene ID" value="QL06p042301"/>
</dbReference>
<dbReference type="InterPro" id="IPR036691">
    <property type="entry name" value="Endo/exonu/phosph_ase_sf"/>
</dbReference>
<feature type="region of interest" description="Disordered" evidence="1">
    <location>
        <begin position="1"/>
        <end position="28"/>
    </location>
</feature>
<feature type="compositionally biased region" description="Basic and acidic residues" evidence="1">
    <location>
        <begin position="11"/>
        <end position="20"/>
    </location>
</feature>
<organism evidence="2 3">
    <name type="scientific">Quercus lobata</name>
    <name type="common">Valley oak</name>
    <dbReference type="NCBI Taxonomy" id="97700"/>
    <lineage>
        <taxon>Eukaryota</taxon>
        <taxon>Viridiplantae</taxon>
        <taxon>Streptophyta</taxon>
        <taxon>Embryophyta</taxon>
        <taxon>Tracheophyta</taxon>
        <taxon>Spermatophyta</taxon>
        <taxon>Magnoliopsida</taxon>
        <taxon>eudicotyledons</taxon>
        <taxon>Gunneridae</taxon>
        <taxon>Pentapetalae</taxon>
        <taxon>rosids</taxon>
        <taxon>fabids</taxon>
        <taxon>Fagales</taxon>
        <taxon>Fagaceae</taxon>
        <taxon>Quercus</taxon>
    </lineage>
</organism>
<dbReference type="Gramene" id="QL06p042301:mrna">
    <property type="protein sequence ID" value="QL06p042301:mrna"/>
    <property type="gene ID" value="QL06p042301"/>
</dbReference>
<evidence type="ECO:0000313" key="2">
    <source>
        <dbReference type="EnsemblPlants" id="QL06p042301:mrna"/>
    </source>
</evidence>
<evidence type="ECO:0000256" key="1">
    <source>
        <dbReference type="SAM" id="MobiDB-lite"/>
    </source>
</evidence>
<reference evidence="2 3" key="1">
    <citation type="journal article" date="2016" name="G3 (Bethesda)">
        <title>First Draft Assembly and Annotation of the Genome of a California Endemic Oak Quercus lobata Nee (Fagaceae).</title>
        <authorList>
            <person name="Sork V.L."/>
            <person name="Fitz-Gibbon S.T."/>
            <person name="Puiu D."/>
            <person name="Crepeau M."/>
            <person name="Gugger P.F."/>
            <person name="Sherman R."/>
            <person name="Stevens K."/>
            <person name="Langley C.H."/>
            <person name="Pellegrini M."/>
            <person name="Salzberg S.L."/>
        </authorList>
    </citation>
    <scope>NUCLEOTIDE SEQUENCE [LARGE SCALE GENOMIC DNA]</scope>
    <source>
        <strain evidence="2 3">cv. SW786</strain>
    </source>
</reference>
<name>A0A7N2M035_QUELO</name>
<dbReference type="Proteomes" id="UP000594261">
    <property type="component" value="Chromosome 6"/>
</dbReference>
<sequence length="772" mass="86173">MVETLNGGTRVQERRCEDPRNMTGGDNLKNRAAYTREGRKQLFAVLQGARGSSASVLKEKLSSLGASGILAEHQLQAQLQEHHLKGHSQLTITDVARKAFLYSHFMEGHAKNAPISRLPLITMLDSKHHLKDIPVCQPFHLELNFFNKENRVLHYPVRAFYLDGVNLIAYNLSSGAESIYKKLYTSIPGNVEYYPKYMIYSKKQSLFLVVYEFSGATTEVVLYWENTDLQTASSKSSTVKGRDGAFIGPNENQFAILDDDKTGLALYILPGSVSQEANEKNGAMEENQSADPNVGSIRGPMQFMFDNEVDRIFSTPLESTLMFASHGNLIGLAKLVQGYRLSAADGQYISTKTEGKNSIKLKVNEIVLQEKRKEPYLGFTQPSKPCFLGPSIYEVGDNSSRSSAIPLAYSSATPMCPSVSLVLLTAMAEALDQQKVASSEFHHCFSNGLNASGLAVAPRTPDNISKESGLSGMCVSMKEEVAFPKLGSGENFSDFTPLLTIVPPGAALSADMHNDIEVLGLGSTLEISNWLKQRIPGFSKLVGLLSEKRGGSRLTPAMEKFSEIIEDLNLIDLPLEGGRYNWSSGTDQPSMSRIDRAPTSHDWEEHFPNVIQWILPRPISDHFLILLEVGGMARGKMWLKTNGFVDGVYSWWNRHSFPDVLDAKEGDLGLSEAKILERNAVRSQAERLISLKEISWRQKSRMLYIKEGDNNTKFFHKVANSRRRYNHLSFLEVDGVIYEEGVEVATQVVQFYKSLYQETEKWRPFVEGLEFD</sequence>
<proteinExistence type="predicted"/>
<evidence type="ECO:0000313" key="3">
    <source>
        <dbReference type="Proteomes" id="UP000594261"/>
    </source>
</evidence>